<dbReference type="PROSITE" id="PS51419">
    <property type="entry name" value="RAB"/>
    <property type="match status" value="1"/>
</dbReference>
<name>A0A9J7N7H1_BRAFL</name>
<dbReference type="PRINTS" id="PR00449">
    <property type="entry name" value="RASTRNSFRMNG"/>
</dbReference>
<feature type="compositionally biased region" description="Low complexity" evidence="1">
    <location>
        <begin position="389"/>
        <end position="409"/>
    </location>
</feature>
<dbReference type="PANTHER" id="PTHR14932:SF1">
    <property type="entry name" value="RAB-LIKE PROTEIN 6"/>
    <property type="match status" value="1"/>
</dbReference>
<sequence>MFSALKKLVGSEQGRGGANMPPGMQSLNPALQRKFARGVQYNMKIVIKGDRNTGKTCLFHRLQGHKFVEEYLPTHELQVATIVWNYKATDDVVKVEVWDVVDKAKKRKKSDSLKLENDPDLADEFAQALDAEFLDVYKNCNGVIMMVDITKQWTFDYVARELPKVPAHIPVLILANFRDMGEHRVISADHLIYWIEGLDRPEGAADIRFAESSMRNGFGLKYLHKFFNIPFLQLQRETLLRQLETNKRDMMAMIEELGIHSESEEQNYDLYIQGLAKKRRPTPTRPTHLPTEAQNGGGNAENQSDSAATTPARSNLSTPATTPSMSNTATPATTPGGYTPASTPGGYTPSPTPGATTPATTPAQENKPTPQKQGFMSRLFGNSSPAQQDTAAPDPGAGTTTPTSPPSGAIKAVEDFVPDEGLDSRFLDEPEPSKPAPVRTADPANMEDSDSDVEGNPMVAGFAEEIDSEDEMPNQAPAKLASASLDIDLSSDEDEPVVAKDADIEDDLPTPILQPQKTTDSLKPLSDPFTTKPHTVSNDAEEVQETVQSDGDEDTNQPIIAADVDISSEDEQKGLDDWLGGGGGEGKVDGLVSKVDDISLDGAEAAVELKKEDFDFLEKVSKPLSGQESGEGDREDISQKKKKKKKKDRRSDGEEDGEKSHKKKHKKHREKEKEKVSDEGEGKKKKKKHKKKEVDELEEFLGGGVGKGGGGGEGYEIF</sequence>
<dbReference type="OrthoDB" id="207081at2759"/>
<protein>
    <submittedName>
        <fullName evidence="3">Rab-like protein 6</fullName>
    </submittedName>
</protein>
<keyword evidence="2" id="KW-1185">Reference proteome</keyword>
<evidence type="ECO:0000313" key="2">
    <source>
        <dbReference type="Proteomes" id="UP000001554"/>
    </source>
</evidence>
<feature type="compositionally biased region" description="Basic residues" evidence="1">
    <location>
        <begin position="660"/>
        <end position="670"/>
    </location>
</feature>
<dbReference type="Gene3D" id="3.40.50.300">
    <property type="entry name" value="P-loop containing nucleotide triphosphate hydrolases"/>
    <property type="match status" value="1"/>
</dbReference>
<dbReference type="Proteomes" id="UP000001554">
    <property type="component" value="Chromosome 12"/>
</dbReference>
<dbReference type="GeneID" id="118428313"/>
<dbReference type="PANTHER" id="PTHR14932">
    <property type="entry name" value="RAS GTPASE-RELATED"/>
    <property type="match status" value="1"/>
</dbReference>
<dbReference type="Pfam" id="PF08477">
    <property type="entry name" value="Roc"/>
    <property type="match status" value="1"/>
</dbReference>
<dbReference type="GO" id="GO:0005634">
    <property type="term" value="C:nucleus"/>
    <property type="evidence" value="ECO:0000318"/>
    <property type="project" value="GO_Central"/>
</dbReference>
<feature type="compositionally biased region" description="Basic and acidic residues" evidence="1">
    <location>
        <begin position="671"/>
        <end position="682"/>
    </location>
</feature>
<feature type="region of interest" description="Disordered" evidence="1">
    <location>
        <begin position="278"/>
        <end position="586"/>
    </location>
</feature>
<dbReference type="SMART" id="SM00175">
    <property type="entry name" value="RAB"/>
    <property type="match status" value="1"/>
</dbReference>
<dbReference type="SUPFAM" id="SSF52540">
    <property type="entry name" value="P-loop containing nucleoside triphosphate hydrolases"/>
    <property type="match status" value="1"/>
</dbReference>
<feature type="compositionally biased region" description="Polar residues" evidence="1">
    <location>
        <begin position="528"/>
        <end position="538"/>
    </location>
</feature>
<dbReference type="InterPro" id="IPR027417">
    <property type="entry name" value="P-loop_NTPase"/>
</dbReference>
<dbReference type="KEGG" id="bfo:118428313"/>
<gene>
    <name evidence="3" type="primary">LOC118428313</name>
</gene>
<dbReference type="RefSeq" id="XP_035694236.1">
    <property type="nucleotide sequence ID" value="XM_035838343.1"/>
</dbReference>
<evidence type="ECO:0000256" key="1">
    <source>
        <dbReference type="SAM" id="MobiDB-lite"/>
    </source>
</evidence>
<dbReference type="GO" id="GO:0005829">
    <property type="term" value="C:cytosol"/>
    <property type="evidence" value="ECO:0000318"/>
    <property type="project" value="GO_Central"/>
</dbReference>
<accession>A0A9J7N7H1</accession>
<reference evidence="2" key="1">
    <citation type="journal article" date="2020" name="Nat. Ecol. Evol.">
        <title>Deeply conserved synteny resolves early events in vertebrate evolution.</title>
        <authorList>
            <person name="Simakov O."/>
            <person name="Marletaz F."/>
            <person name="Yue J.X."/>
            <person name="O'Connell B."/>
            <person name="Jenkins J."/>
            <person name="Brandt A."/>
            <person name="Calef R."/>
            <person name="Tung C.H."/>
            <person name="Huang T.K."/>
            <person name="Schmutz J."/>
            <person name="Satoh N."/>
            <person name="Yu J.K."/>
            <person name="Putnam N.H."/>
            <person name="Green R.E."/>
            <person name="Rokhsar D.S."/>
        </authorList>
    </citation>
    <scope>NUCLEOTIDE SEQUENCE [LARGE SCALE GENOMIC DNA]</scope>
    <source>
        <strain evidence="2">S238N-H82</strain>
    </source>
</reference>
<dbReference type="OMA" id="TWGYVER"/>
<reference evidence="3" key="2">
    <citation type="submission" date="2025-08" db="UniProtKB">
        <authorList>
            <consortium name="RefSeq"/>
        </authorList>
    </citation>
    <scope>IDENTIFICATION</scope>
    <source>
        <strain evidence="3">S238N-H82</strain>
        <tissue evidence="3">Testes</tissue>
    </source>
</reference>
<dbReference type="InterPro" id="IPR040385">
    <property type="entry name" value="RABL6"/>
</dbReference>
<organism evidence="2 3">
    <name type="scientific">Branchiostoma floridae</name>
    <name type="common">Florida lancelet</name>
    <name type="synonym">Amphioxus</name>
    <dbReference type="NCBI Taxonomy" id="7739"/>
    <lineage>
        <taxon>Eukaryota</taxon>
        <taxon>Metazoa</taxon>
        <taxon>Chordata</taxon>
        <taxon>Cephalochordata</taxon>
        <taxon>Leptocardii</taxon>
        <taxon>Amphioxiformes</taxon>
        <taxon>Branchiostomatidae</taxon>
        <taxon>Branchiostoma</taxon>
    </lineage>
</organism>
<proteinExistence type="predicted"/>
<dbReference type="AlphaFoldDB" id="A0A9J7N7H1"/>
<feature type="compositionally biased region" description="Acidic residues" evidence="1">
    <location>
        <begin position="539"/>
        <end position="555"/>
    </location>
</feature>
<feature type="compositionally biased region" description="Basic and acidic residues" evidence="1">
    <location>
        <begin position="422"/>
        <end position="432"/>
    </location>
</feature>
<feature type="region of interest" description="Disordered" evidence="1">
    <location>
        <begin position="621"/>
        <end position="718"/>
    </location>
</feature>
<dbReference type="GO" id="GO:0005525">
    <property type="term" value="F:GTP binding"/>
    <property type="evidence" value="ECO:0000318"/>
    <property type="project" value="GO_Central"/>
</dbReference>
<feature type="compositionally biased region" description="Low complexity" evidence="1">
    <location>
        <begin position="328"/>
        <end position="363"/>
    </location>
</feature>
<feature type="compositionally biased region" description="Polar residues" evidence="1">
    <location>
        <begin position="364"/>
        <end position="388"/>
    </location>
</feature>
<evidence type="ECO:0000313" key="3">
    <source>
        <dbReference type="RefSeq" id="XP_035694236.1"/>
    </source>
</evidence>
<feature type="compositionally biased region" description="Polar residues" evidence="1">
    <location>
        <begin position="300"/>
        <end position="327"/>
    </location>
</feature>
<feature type="compositionally biased region" description="Gly residues" evidence="1">
    <location>
        <begin position="701"/>
        <end position="718"/>
    </location>
</feature>